<gene>
    <name evidence="1" type="ORF">RHTO0S_04e00760g</name>
</gene>
<dbReference type="EMBL" id="LK052939">
    <property type="protein sequence ID" value="CDR39077.1"/>
    <property type="molecule type" value="Genomic_DNA"/>
</dbReference>
<evidence type="ECO:0000313" key="1">
    <source>
        <dbReference type="EMBL" id="CDR39077.1"/>
    </source>
</evidence>
<protein>
    <submittedName>
        <fullName evidence="1">RHTO0S04e00760g1_1</fullName>
    </submittedName>
</protein>
<name>A0A061AUP2_RHOTO</name>
<accession>A0A061AUP2</accession>
<dbReference type="AlphaFoldDB" id="A0A061AUP2"/>
<reference evidence="1" key="1">
    <citation type="journal article" date="2014" name="Genome Announc.">
        <title>Draft genome sequence of Rhodosporidium toruloides CECT1137, an oleaginous yeast of biotechnological interest.</title>
        <authorList>
            <person name="Morin N."/>
            <person name="Calcas X."/>
            <person name="Devillers H."/>
            <person name="Durrens P."/>
            <person name="Sherman D.J."/>
            <person name="Nicaud J.-M."/>
            <person name="Neuveglise C."/>
        </authorList>
    </citation>
    <scope>NUCLEOTIDE SEQUENCE</scope>
    <source>
        <strain evidence="1">CECT1137</strain>
    </source>
</reference>
<organism evidence="1">
    <name type="scientific">Rhodotorula toruloides</name>
    <name type="common">Yeast</name>
    <name type="synonym">Rhodosporidium toruloides</name>
    <dbReference type="NCBI Taxonomy" id="5286"/>
    <lineage>
        <taxon>Eukaryota</taxon>
        <taxon>Fungi</taxon>
        <taxon>Dikarya</taxon>
        <taxon>Basidiomycota</taxon>
        <taxon>Pucciniomycotina</taxon>
        <taxon>Microbotryomycetes</taxon>
        <taxon>Sporidiobolales</taxon>
        <taxon>Sporidiobolaceae</taxon>
        <taxon>Rhodotorula</taxon>
    </lineage>
</organism>
<proteinExistence type="predicted"/>
<sequence length="443" mass="48925">MWRKSNTIFVLASSPRQTPDKSLEKARGETYYWTMPAAGLQEIENVDLLRRHVQLTGCTYVTTKPFHLHRYTPSDTCTAGHAFEAKDAYVRMTASKQWLDPKAVLSAQEATTLPDEEEGKPEAAVSISIGGDSFDVSPGPDWKPQELFELLGPSFRLAFDRTLRKGDDPEASLRNFLKLALVNSKKSLEKIVTILQGARLDLREHPTGYHQIAYELPYGPQPSAGDPSIERVIPTRFLLAVVRERVQELQGAMPEAVILKMLSLPHARGLLYDTPGIHCVETLESPLRVCAAPSAVESDLPAWVEPAASTATATTTSTSGETLPSGLSPALQTKLTERVTLQSISDRATQVCSTSWGQANGAVLRNEATGKDVPFVRLRIHPYNHLVLVRDVYVEVFEWIKAGMDKLRGKFDPDPIYLVLCGQTGIGKSSALPYLMATSWEQR</sequence>